<evidence type="ECO:0000256" key="1">
    <source>
        <dbReference type="SAM" id="MobiDB-lite"/>
    </source>
</evidence>
<dbReference type="AlphaFoldDB" id="A0A6H5HSA5"/>
<proteinExistence type="predicted"/>
<keyword evidence="3" id="KW-1185">Reference proteome</keyword>
<reference evidence="2 3" key="1">
    <citation type="submission" date="2020-02" db="EMBL/GenBank/DDBJ databases">
        <authorList>
            <person name="Ferguson B K."/>
        </authorList>
    </citation>
    <scope>NUCLEOTIDE SEQUENCE [LARGE SCALE GENOMIC DNA]</scope>
</reference>
<evidence type="ECO:0000313" key="2">
    <source>
        <dbReference type="EMBL" id="CAB0019490.1"/>
    </source>
</evidence>
<gene>
    <name evidence="2" type="ORF">NTEN_LOCUS23202</name>
</gene>
<dbReference type="EMBL" id="CADCXU010033967">
    <property type="protein sequence ID" value="CAB0019490.1"/>
    <property type="molecule type" value="Genomic_DNA"/>
</dbReference>
<accession>A0A6H5HSA5</accession>
<dbReference type="Proteomes" id="UP000479000">
    <property type="component" value="Unassembled WGS sequence"/>
</dbReference>
<feature type="region of interest" description="Disordered" evidence="1">
    <location>
        <begin position="261"/>
        <end position="283"/>
    </location>
</feature>
<organism evidence="2 3">
    <name type="scientific">Nesidiocoris tenuis</name>
    <dbReference type="NCBI Taxonomy" id="355587"/>
    <lineage>
        <taxon>Eukaryota</taxon>
        <taxon>Metazoa</taxon>
        <taxon>Ecdysozoa</taxon>
        <taxon>Arthropoda</taxon>
        <taxon>Hexapoda</taxon>
        <taxon>Insecta</taxon>
        <taxon>Pterygota</taxon>
        <taxon>Neoptera</taxon>
        <taxon>Paraneoptera</taxon>
        <taxon>Hemiptera</taxon>
        <taxon>Heteroptera</taxon>
        <taxon>Panheteroptera</taxon>
        <taxon>Cimicomorpha</taxon>
        <taxon>Miridae</taxon>
        <taxon>Dicyphina</taxon>
        <taxon>Nesidiocoris</taxon>
    </lineage>
</organism>
<feature type="compositionally biased region" description="Basic and acidic residues" evidence="1">
    <location>
        <begin position="267"/>
        <end position="283"/>
    </location>
</feature>
<name>A0A6H5HSA5_9HEMI</name>
<protein>
    <submittedName>
        <fullName evidence="2">Uncharacterized protein</fullName>
    </submittedName>
</protein>
<sequence>MVDHSAGAQRNVDAALLAELESAMALVMLPCDLPWWPTIVRHLTQISEATNVEELIQPMKSIHNLCNVGLDPDEPDLPDPNVFNGLEQFLTDVLDEDERSNFFAETLPCMARRALDLKRLRPPNGLHFSLQQQGEFQLLATHPPPTPKPPETPGTLTVCCMDPEDYAEVPLLQLQQDSVLRELNKALLGFRQKPPPSGLIPRRLSPIGESFSSTPEKDLVVAKKTETRPIEHLQVNRRFIVLGSSGECLPITRNISQYSSCQSTSSYDRDSHSNISPDRDEDFHSARTSFTDEELDCIYEQLGRWLDEDCPVPQDVDLKELREKAVIQFAGNLLKRTLSESFVGVSVTDGVQEEIPVKNIKVAARSLSLELARHRNKLTAQLVSYKTKKHYLPGENLHF</sequence>
<evidence type="ECO:0000313" key="3">
    <source>
        <dbReference type="Proteomes" id="UP000479000"/>
    </source>
</evidence>
<dbReference type="OrthoDB" id="6154436at2759"/>